<dbReference type="Gene3D" id="1.10.20.10">
    <property type="entry name" value="Histone, subunit A"/>
    <property type="match status" value="1"/>
</dbReference>
<dbReference type="PANTHER" id="PTHR15992:SF5">
    <property type="entry name" value="HOLLIDAY JUNCTION RECOGNITION PROTEIN"/>
    <property type="match status" value="1"/>
</dbReference>
<dbReference type="RefSeq" id="XP_018227297.1">
    <property type="nucleotide sequence ID" value="XM_018369028.1"/>
</dbReference>
<dbReference type="OrthoDB" id="2420608at2759"/>
<dbReference type="GeneID" id="28935230"/>
<evidence type="ECO:0000313" key="2">
    <source>
        <dbReference type="Proteomes" id="UP000054454"/>
    </source>
</evidence>
<dbReference type="InterPro" id="IPR009072">
    <property type="entry name" value="Histone-fold"/>
</dbReference>
<protein>
    <submittedName>
        <fullName evidence="1">Uncharacterized protein</fullName>
    </submittedName>
</protein>
<dbReference type="GO" id="GO:0042393">
    <property type="term" value="F:histone binding"/>
    <property type="evidence" value="ECO:0007669"/>
    <property type="project" value="InterPro"/>
</dbReference>
<dbReference type="Pfam" id="PF10384">
    <property type="entry name" value="Scm3"/>
    <property type="match status" value="1"/>
</dbReference>
<sequence>MRISSYDRYDPEYIELKRQESRTRYESTLEGIFERYGRDMTEESDEVDLRTGEVIVNRGHLNNLRVSWFLEEETLSFSDDNIENDFFENIMSMVTIKQKEVIKKKEHKVDKIPHKFPSKAKIFEEFGSLGPSIIKLIESQKRKRKHFKKIRRLKCSNKNSSGINDLKMGGINTLIPYMKTNEKSNSYNKSFGYEGIPVNMTNNEEKDMTMHLNDFFIHNNKNTIFNSVHAVRRFDIIIDCPKSNQAFIENQEIRKLVPRNTHESQKASIYSSHVHLFDQYYNFLTNSQTKPNRLLNHSLVYDNLYPIESFSSESASQQETKSYSTNTSIEETNLEVENAHKKKIHCNKLFCFTCSCL</sequence>
<name>A0A0W4ZQQ0_PNEC8</name>
<dbReference type="PANTHER" id="PTHR15992">
    <property type="entry name" value="HOLLIDAY JUNCTION RECOGNITION PROTEIN"/>
    <property type="match status" value="1"/>
</dbReference>
<proteinExistence type="predicted"/>
<accession>A0A0W4ZQQ0</accession>
<dbReference type="EMBL" id="LFVZ01000002">
    <property type="protein sequence ID" value="KTW30701.1"/>
    <property type="molecule type" value="Genomic_DNA"/>
</dbReference>
<dbReference type="GO" id="GO:0005634">
    <property type="term" value="C:nucleus"/>
    <property type="evidence" value="ECO:0007669"/>
    <property type="project" value="InterPro"/>
</dbReference>
<comment type="caution">
    <text evidence="1">The sequence shown here is derived from an EMBL/GenBank/DDBJ whole genome shotgun (WGS) entry which is preliminary data.</text>
</comment>
<reference evidence="2" key="1">
    <citation type="journal article" date="2016" name="Nat. Commun.">
        <title>Genome analysis of three Pneumocystis species reveals adaptation mechanisms to life exclusively in mammalian hosts.</title>
        <authorList>
            <person name="Ma L."/>
            <person name="Chen Z."/>
            <person name="Huang D.W."/>
            <person name="Kutty G."/>
            <person name="Ishihara M."/>
            <person name="Wang H."/>
            <person name="Abouelleil A."/>
            <person name="Bishop L."/>
            <person name="Davey E."/>
            <person name="Deng R."/>
            <person name="Deng X."/>
            <person name="Fan L."/>
            <person name="Fantoni G."/>
            <person name="Fitzgerald M."/>
            <person name="Gogineni E."/>
            <person name="Goldberg J.M."/>
            <person name="Handley G."/>
            <person name="Hu X."/>
            <person name="Huber C."/>
            <person name="Jiao X."/>
            <person name="Jones K."/>
            <person name="Levin J.Z."/>
            <person name="Liu Y."/>
            <person name="Macdonald P."/>
            <person name="Melnikov A."/>
            <person name="Raley C."/>
            <person name="Sassi M."/>
            <person name="Sherman B.T."/>
            <person name="Song X."/>
            <person name="Sykes S."/>
            <person name="Tran B."/>
            <person name="Walsh L."/>
            <person name="Xia Y."/>
            <person name="Yang J."/>
            <person name="Young S."/>
            <person name="Zeng Q."/>
            <person name="Zheng X."/>
            <person name="Stephens R."/>
            <person name="Nusbaum C."/>
            <person name="Birren B.W."/>
            <person name="Azadi P."/>
            <person name="Lempicki R.A."/>
            <person name="Cuomo C.A."/>
            <person name="Kovacs J.A."/>
        </authorList>
    </citation>
    <scope>NUCLEOTIDE SEQUENCE [LARGE SCALE GENOMIC DNA]</scope>
    <source>
        <strain evidence="2">B80</strain>
    </source>
</reference>
<dbReference type="GO" id="GO:0046982">
    <property type="term" value="F:protein heterodimerization activity"/>
    <property type="evidence" value="ECO:0007669"/>
    <property type="project" value="InterPro"/>
</dbReference>
<dbReference type="InterPro" id="IPR018465">
    <property type="entry name" value="Scm3/HJURP"/>
</dbReference>
<organism evidence="1 2">
    <name type="scientific">Pneumocystis carinii (strain B80)</name>
    <name type="common">Rat pneumocystis pneumonia agent</name>
    <name type="synonym">Pneumocystis carinii f. sp. carinii</name>
    <dbReference type="NCBI Taxonomy" id="1408658"/>
    <lineage>
        <taxon>Eukaryota</taxon>
        <taxon>Fungi</taxon>
        <taxon>Dikarya</taxon>
        <taxon>Ascomycota</taxon>
        <taxon>Taphrinomycotina</taxon>
        <taxon>Pneumocystomycetes</taxon>
        <taxon>Pneumocystaceae</taxon>
        <taxon>Pneumocystis</taxon>
    </lineage>
</organism>
<dbReference type="Proteomes" id="UP000054454">
    <property type="component" value="Unassembled WGS sequence"/>
</dbReference>
<gene>
    <name evidence="1" type="ORF">T552_00413</name>
</gene>
<keyword evidence="2" id="KW-1185">Reference proteome</keyword>
<dbReference type="VEuPathDB" id="FungiDB:T552_00413"/>
<evidence type="ECO:0000313" key="1">
    <source>
        <dbReference type="EMBL" id="KTW30701.1"/>
    </source>
</evidence>
<dbReference type="AlphaFoldDB" id="A0A0W4ZQQ0"/>